<evidence type="ECO:0000256" key="7">
    <source>
        <dbReference type="ARBA" id="ARBA00022840"/>
    </source>
</evidence>
<dbReference type="InterPro" id="IPR006336">
    <property type="entry name" value="GCS2"/>
</dbReference>
<dbReference type="GO" id="GO:0005524">
    <property type="term" value="F:ATP binding"/>
    <property type="evidence" value="ECO:0007669"/>
    <property type="project" value="UniProtKB-UniRule"/>
</dbReference>
<comment type="similarity">
    <text evidence="10">Belongs to the glutamate--cysteine ligase type 2 family. EgtA subfamily.</text>
</comment>
<dbReference type="SUPFAM" id="SSF55931">
    <property type="entry name" value="Glutamine synthetase/guanido kinase"/>
    <property type="match status" value="1"/>
</dbReference>
<dbReference type="EC" id="6.3.2.2" evidence="10"/>
<dbReference type="Pfam" id="PF04107">
    <property type="entry name" value="GCS2"/>
    <property type="match status" value="1"/>
</dbReference>
<dbReference type="PANTHER" id="PTHR34378">
    <property type="entry name" value="GLUTAMATE--CYSTEINE LIGASE, CHLOROPLASTIC"/>
    <property type="match status" value="1"/>
</dbReference>
<evidence type="ECO:0000256" key="6">
    <source>
        <dbReference type="ARBA" id="ARBA00022741"/>
    </source>
</evidence>
<keyword evidence="9 11" id="KW-1015">Disulfide bond</keyword>
<evidence type="ECO:0000256" key="4">
    <source>
        <dbReference type="ARBA" id="ARBA00022598"/>
    </source>
</evidence>
<keyword evidence="6 10" id="KW-0547">Nucleotide-binding</keyword>
<dbReference type="NCBIfam" id="TIGR01436">
    <property type="entry name" value="glu_cys_lig_pln"/>
    <property type="match status" value="1"/>
</dbReference>
<comment type="caution">
    <text evidence="12">The sequence shown here is derived from an EMBL/GenBank/DDBJ whole genome shotgun (WGS) entry which is preliminary data.</text>
</comment>
<evidence type="ECO:0000313" key="13">
    <source>
        <dbReference type="Proteomes" id="UP000588017"/>
    </source>
</evidence>
<reference evidence="12 13" key="1">
    <citation type="submission" date="2020-08" db="EMBL/GenBank/DDBJ databases">
        <title>Genomic Encyclopedia of Type Strains, Phase IV (KMG-IV): sequencing the most valuable type-strain genomes for metagenomic binning, comparative biology and taxonomic classification.</title>
        <authorList>
            <person name="Goeker M."/>
        </authorList>
    </citation>
    <scope>NUCLEOTIDE SEQUENCE [LARGE SCALE GENOMIC DNA]</scope>
    <source>
        <strain evidence="12 13">DSM 101465</strain>
    </source>
</reference>
<dbReference type="RefSeq" id="WP_183334857.1">
    <property type="nucleotide sequence ID" value="NZ_BMHX01000004.1"/>
</dbReference>
<dbReference type="InterPro" id="IPR011556">
    <property type="entry name" value="Glut_cys_lig_pln_type"/>
</dbReference>
<dbReference type="Proteomes" id="UP000588017">
    <property type="component" value="Unassembled WGS sequence"/>
</dbReference>
<keyword evidence="5" id="KW-0317">Glutathione biosynthesis</keyword>
<dbReference type="PANTHER" id="PTHR34378:SF1">
    <property type="entry name" value="GLUTAMATE--CYSTEINE LIGASE, CHLOROPLASTIC"/>
    <property type="match status" value="1"/>
</dbReference>
<keyword evidence="7 10" id="KW-0067">ATP-binding</keyword>
<evidence type="ECO:0000256" key="2">
    <source>
        <dbReference type="ARBA" id="ARBA00010253"/>
    </source>
</evidence>
<comment type="catalytic activity">
    <reaction evidence="10">
        <text>L-cysteine + L-glutamate + ATP = gamma-L-glutamyl-L-cysteine + ADP + phosphate + H(+)</text>
        <dbReference type="Rhea" id="RHEA:13285"/>
        <dbReference type="ChEBI" id="CHEBI:15378"/>
        <dbReference type="ChEBI" id="CHEBI:29985"/>
        <dbReference type="ChEBI" id="CHEBI:30616"/>
        <dbReference type="ChEBI" id="CHEBI:35235"/>
        <dbReference type="ChEBI" id="CHEBI:43474"/>
        <dbReference type="ChEBI" id="CHEBI:58173"/>
        <dbReference type="ChEBI" id="CHEBI:456216"/>
        <dbReference type="EC" id="6.3.2.2"/>
    </reaction>
</comment>
<dbReference type="AlphaFoldDB" id="A0A841K8X8"/>
<comment type="function">
    <text evidence="10">Catalyzes the synthesis of gamma-glutamylcysteine (gamma-GC).</text>
</comment>
<proteinExistence type="inferred from homology"/>
<dbReference type="GO" id="GO:0004357">
    <property type="term" value="F:glutamate-cysteine ligase activity"/>
    <property type="evidence" value="ECO:0007669"/>
    <property type="project" value="UniProtKB-UniRule"/>
</dbReference>
<evidence type="ECO:0000256" key="10">
    <source>
        <dbReference type="PIRNR" id="PIRNR017901"/>
    </source>
</evidence>
<protein>
    <recommendedName>
        <fullName evidence="10">Glutamate--cysteine ligase</fullName>
        <ecNumber evidence="10">6.3.2.2</ecNumber>
    </recommendedName>
</protein>
<dbReference type="EMBL" id="JACHEH010000004">
    <property type="protein sequence ID" value="MBB6168560.1"/>
    <property type="molecule type" value="Genomic_DNA"/>
</dbReference>
<organism evidence="12 13">
    <name type="scientific">Chelatococcus composti</name>
    <dbReference type="NCBI Taxonomy" id="1743235"/>
    <lineage>
        <taxon>Bacteria</taxon>
        <taxon>Pseudomonadati</taxon>
        <taxon>Pseudomonadota</taxon>
        <taxon>Alphaproteobacteria</taxon>
        <taxon>Hyphomicrobiales</taxon>
        <taxon>Chelatococcaceae</taxon>
        <taxon>Chelatococcus</taxon>
    </lineage>
</organism>
<feature type="disulfide bond" evidence="11">
    <location>
        <begin position="114"/>
        <end position="334"/>
    </location>
</feature>
<dbReference type="PIRSF" id="PIRSF017901">
    <property type="entry name" value="GCL"/>
    <property type="match status" value="1"/>
</dbReference>
<evidence type="ECO:0000313" key="12">
    <source>
        <dbReference type="EMBL" id="MBB6168560.1"/>
    </source>
</evidence>
<gene>
    <name evidence="12" type="ORF">HNQ73_002190</name>
</gene>
<evidence type="ECO:0000256" key="5">
    <source>
        <dbReference type="ARBA" id="ARBA00022684"/>
    </source>
</evidence>
<comment type="subunit">
    <text evidence="3">Homodimer or monomer when oxidized or reduced, respectively.</text>
</comment>
<accession>A0A841K8X8</accession>
<sequence>MARDVSDTTPIGSRDDLVAYVEAGCKPKEAWRIGTEHEKIPFYTADFSPVPYEGERGVRRLLEGMQGLLGWEPIMEGDRPIGLYDVTGGGAISLEPGGQFELSGAPLETVHQTCGEVHAHLAQIKEVARPLGISFLSIGMSPKWTRAETPVMPKSRYDIMRRYMPRVGSLGLDMMFRTATVQVNLDFGSEVDMVKKLRVALALQPLATALFANSPFTEGRPNGFLSMRSHIWLDTDRDRTGMLPFAFEDGMGFERYVDWALDVPMYFVKRGDTYHDVSGASFRDLLEGRLPQLPGERATMSDWANHLSTLFPEVRLKRFLEMRGSDVGPTNMLCAEPAFWVGLLYDEGCLDAAWDLVKGWSAADRQGLREAVPRSGLAATIGGRSLAELGREVLDIARTGLARRRRLDAEGRDETHFLDPLDRIVAERRTLAEDLLARCHGPWQGSVDPAFVECVY</sequence>
<evidence type="ECO:0000256" key="3">
    <source>
        <dbReference type="ARBA" id="ARBA00011153"/>
    </source>
</evidence>
<dbReference type="GO" id="GO:0006750">
    <property type="term" value="P:glutathione biosynthetic process"/>
    <property type="evidence" value="ECO:0007669"/>
    <property type="project" value="UniProtKB-UniRule"/>
</dbReference>
<evidence type="ECO:0000256" key="11">
    <source>
        <dbReference type="PIRSR" id="PIRSR017901-50"/>
    </source>
</evidence>
<dbReference type="Gene3D" id="3.30.590.20">
    <property type="match status" value="1"/>
</dbReference>
<dbReference type="InterPro" id="IPR014746">
    <property type="entry name" value="Gln_synth/guanido_kin_cat_dom"/>
</dbReference>
<keyword evidence="4 10" id="KW-0436">Ligase</keyword>
<evidence type="ECO:0000256" key="8">
    <source>
        <dbReference type="ARBA" id="ARBA00022946"/>
    </source>
</evidence>
<evidence type="ECO:0000256" key="9">
    <source>
        <dbReference type="ARBA" id="ARBA00023157"/>
    </source>
</evidence>
<evidence type="ECO:0000256" key="1">
    <source>
        <dbReference type="ARBA" id="ARBA00005006"/>
    </source>
</evidence>
<dbReference type="InterPro" id="IPR035434">
    <property type="entry name" value="GCL_bact_plant"/>
</dbReference>
<name>A0A841K8X8_9HYPH</name>
<keyword evidence="8" id="KW-0809">Transit peptide</keyword>
<comment type="similarity">
    <text evidence="2">Belongs to the carboxylate-amine ligase family. Glutamate--cysteine ligase type 2 subfamily.</text>
</comment>
<comment type="pathway">
    <text evidence="1">Sulfur metabolism; glutathione biosynthesis; glutathione from L-cysteine and L-glutamate: step 1/2.</text>
</comment>
<keyword evidence="13" id="KW-1185">Reference proteome</keyword>